<dbReference type="GO" id="GO:0000228">
    <property type="term" value="C:nuclear chromosome"/>
    <property type="evidence" value="ECO:0007669"/>
    <property type="project" value="InterPro"/>
</dbReference>
<feature type="transmembrane region" description="Helical" evidence="6">
    <location>
        <begin position="188"/>
        <end position="210"/>
    </location>
</feature>
<keyword evidence="6" id="KW-1133">Transmembrane helix</keyword>
<keyword evidence="6" id="KW-0472">Membrane</keyword>
<dbReference type="EMBL" id="QZWG01000013">
    <property type="protein sequence ID" value="RZB72063.1"/>
    <property type="molecule type" value="Genomic_DNA"/>
</dbReference>
<evidence type="ECO:0000256" key="4">
    <source>
        <dbReference type="ARBA" id="ARBA00023163"/>
    </source>
</evidence>
<dbReference type="Proteomes" id="UP000289340">
    <property type="component" value="Chromosome 13"/>
</dbReference>
<evidence type="ECO:0000256" key="3">
    <source>
        <dbReference type="ARBA" id="ARBA00023015"/>
    </source>
</evidence>
<evidence type="ECO:0000256" key="5">
    <source>
        <dbReference type="ARBA" id="ARBA00023242"/>
    </source>
</evidence>
<dbReference type="GO" id="GO:0006338">
    <property type="term" value="P:chromatin remodeling"/>
    <property type="evidence" value="ECO:0007669"/>
    <property type="project" value="InterPro"/>
</dbReference>
<reference evidence="7 8" key="1">
    <citation type="submission" date="2018-09" db="EMBL/GenBank/DDBJ databases">
        <title>A high-quality reference genome of wild soybean provides a powerful tool to mine soybean genomes.</title>
        <authorList>
            <person name="Xie M."/>
            <person name="Chung C.Y.L."/>
            <person name="Li M.-W."/>
            <person name="Wong F.-L."/>
            <person name="Chan T.-F."/>
            <person name="Lam H.-M."/>
        </authorList>
    </citation>
    <scope>NUCLEOTIDE SEQUENCE [LARGE SCALE GENOMIC DNA]</scope>
    <source>
        <strain evidence="8">cv. W05</strain>
        <tissue evidence="7">Hypocotyl of etiolated seedlings</tissue>
    </source>
</reference>
<dbReference type="AlphaFoldDB" id="A0A445HEG1"/>
<dbReference type="PANTHER" id="PTHR10019">
    <property type="entry name" value="SNF5"/>
    <property type="match status" value="1"/>
</dbReference>
<name>A0A445HEG1_GLYSO</name>
<organism evidence="7 8">
    <name type="scientific">Glycine soja</name>
    <name type="common">Wild soybean</name>
    <dbReference type="NCBI Taxonomy" id="3848"/>
    <lineage>
        <taxon>Eukaryota</taxon>
        <taxon>Viridiplantae</taxon>
        <taxon>Streptophyta</taxon>
        <taxon>Embryophyta</taxon>
        <taxon>Tracheophyta</taxon>
        <taxon>Spermatophyta</taxon>
        <taxon>Magnoliopsida</taxon>
        <taxon>eudicotyledons</taxon>
        <taxon>Gunneridae</taxon>
        <taxon>Pentapetalae</taxon>
        <taxon>rosids</taxon>
        <taxon>fabids</taxon>
        <taxon>Fabales</taxon>
        <taxon>Fabaceae</taxon>
        <taxon>Papilionoideae</taxon>
        <taxon>50 kb inversion clade</taxon>
        <taxon>NPAAA clade</taxon>
        <taxon>indigoferoid/millettioid clade</taxon>
        <taxon>Phaseoleae</taxon>
        <taxon>Glycine</taxon>
        <taxon>Glycine subgen. Soja</taxon>
    </lineage>
</organism>
<keyword evidence="8" id="KW-1185">Reference proteome</keyword>
<comment type="subcellular location">
    <subcellularLocation>
        <location evidence="1">Nucleus</location>
    </subcellularLocation>
</comment>
<keyword evidence="5" id="KW-0539">Nucleus</keyword>
<comment type="caution">
    <text evidence="7">The sequence shown here is derived from an EMBL/GenBank/DDBJ whole genome shotgun (WGS) entry which is preliminary data.</text>
</comment>
<evidence type="ECO:0000313" key="7">
    <source>
        <dbReference type="EMBL" id="RZB72063.1"/>
    </source>
</evidence>
<dbReference type="Pfam" id="PF04855">
    <property type="entry name" value="SNF5"/>
    <property type="match status" value="2"/>
</dbReference>
<keyword evidence="6" id="KW-0812">Transmembrane</keyword>
<protein>
    <submittedName>
        <fullName evidence="7">Chromatin structure-remodeling complex protein BSH isoform D</fullName>
    </submittedName>
</protein>
<evidence type="ECO:0000256" key="6">
    <source>
        <dbReference type="SAM" id="Phobius"/>
    </source>
</evidence>
<keyword evidence="3" id="KW-0805">Transcription regulation</keyword>
<sequence>MKTPISGFYRNPVKFRMPTAENLVPIRLDIEIEGQRYKDAFTWNPSDPDSEVVVFAKRTVKDLKLPPAFVTQIAQSIQSQLSEFRSYEGQDMYAGEKIVPIKLDLRVNHTLVKDQFLWDLNNFESDPEEFARIFCKDTGIEDPEVGPAIAFAIREQLYEIAIQSVVSARESRMSKKGRRGAEYTPVRFFINTLVSSLCGVVNAILLQLQVNMYVPNSHSFLVNDPLTVKEVQQQWTWSSCLVRNLV</sequence>
<keyword evidence="4" id="KW-0804">Transcription</keyword>
<evidence type="ECO:0000256" key="1">
    <source>
        <dbReference type="ARBA" id="ARBA00004123"/>
    </source>
</evidence>
<proteinExistence type="inferred from homology"/>
<accession>A0A445HEG1</accession>
<gene>
    <name evidence="7" type="ORF">D0Y65_036424</name>
</gene>
<evidence type="ECO:0000313" key="8">
    <source>
        <dbReference type="Proteomes" id="UP000289340"/>
    </source>
</evidence>
<evidence type="ECO:0000256" key="2">
    <source>
        <dbReference type="ARBA" id="ARBA00010239"/>
    </source>
</evidence>
<dbReference type="InterPro" id="IPR006939">
    <property type="entry name" value="SNF5"/>
</dbReference>
<comment type="similarity">
    <text evidence="2">Belongs to the SNF5 family.</text>
</comment>